<feature type="domain" description="CobW C-terminal" evidence="2">
    <location>
        <begin position="235"/>
        <end position="351"/>
    </location>
</feature>
<dbReference type="Proteomes" id="UP000192366">
    <property type="component" value="Unassembled WGS sequence"/>
</dbReference>
<reference evidence="3 4" key="1">
    <citation type="submission" date="2017-02" db="EMBL/GenBank/DDBJ databases">
        <title>The new phylogeny of genus Mycobacterium.</title>
        <authorList>
            <person name="Tortoli E."/>
            <person name="Trovato A."/>
            <person name="Cirillo D.M."/>
        </authorList>
    </citation>
    <scope>NUCLEOTIDE SEQUENCE [LARGE SCALE GENOMIC DNA]</scope>
    <source>
        <strain evidence="3 4">DSM 45578</strain>
    </source>
</reference>
<dbReference type="PANTHER" id="PTHR43603">
    <property type="entry name" value="COBW DOMAIN-CONTAINING PROTEIN DDB_G0274527"/>
    <property type="match status" value="1"/>
</dbReference>
<evidence type="ECO:0000313" key="4">
    <source>
        <dbReference type="Proteomes" id="UP000192366"/>
    </source>
</evidence>
<dbReference type="Gene3D" id="3.40.50.300">
    <property type="entry name" value="P-loop containing nucleotide triphosphate hydrolases"/>
    <property type="match status" value="1"/>
</dbReference>
<gene>
    <name evidence="3" type="ORF">BST17_13185</name>
</gene>
<feature type="region of interest" description="Disordered" evidence="1">
    <location>
        <begin position="363"/>
        <end position="398"/>
    </location>
</feature>
<proteinExistence type="predicted"/>
<dbReference type="InterPro" id="IPR011629">
    <property type="entry name" value="CobW-like_C"/>
</dbReference>
<dbReference type="RefSeq" id="WP_083058500.1">
    <property type="nucleotide sequence ID" value="NZ_JACKVM010000016.1"/>
</dbReference>
<dbReference type="STRING" id="564198.BST17_13185"/>
<dbReference type="SUPFAM" id="SSF90002">
    <property type="entry name" value="Hypothetical protein YjiA, C-terminal domain"/>
    <property type="match status" value="1"/>
</dbReference>
<dbReference type="OrthoDB" id="9808822at2"/>
<dbReference type="PANTHER" id="PTHR43603:SF1">
    <property type="entry name" value="ZINC-REGULATED GTPASE METALLOPROTEIN ACTIVATOR 1"/>
    <property type="match status" value="1"/>
</dbReference>
<organism evidence="3 4">
    <name type="scientific">Mycolicibacterium bacteremicum</name>
    <name type="common">Mycobacterium bacteremicum</name>
    <dbReference type="NCBI Taxonomy" id="564198"/>
    <lineage>
        <taxon>Bacteria</taxon>
        <taxon>Bacillati</taxon>
        <taxon>Actinomycetota</taxon>
        <taxon>Actinomycetes</taxon>
        <taxon>Mycobacteriales</taxon>
        <taxon>Mycobacteriaceae</taxon>
        <taxon>Mycolicibacterium</taxon>
    </lineage>
</organism>
<protein>
    <recommendedName>
        <fullName evidence="2">CobW C-terminal domain-containing protein</fullName>
    </recommendedName>
</protein>
<comment type="caution">
    <text evidence="3">The sequence shown here is derived from an EMBL/GenBank/DDBJ whole genome shotgun (WGS) entry which is preliminary data.</text>
</comment>
<evidence type="ECO:0000259" key="2">
    <source>
        <dbReference type="SMART" id="SM00833"/>
    </source>
</evidence>
<dbReference type="InterPro" id="IPR051927">
    <property type="entry name" value="Zn_Chap_cDPG_Synth"/>
</dbReference>
<dbReference type="InterPro" id="IPR003495">
    <property type="entry name" value="CobW/HypB/UreG_nucleotide-bd"/>
</dbReference>
<dbReference type="Pfam" id="PF07683">
    <property type="entry name" value="CobW_C"/>
    <property type="match status" value="1"/>
</dbReference>
<dbReference type="AlphaFoldDB" id="A0A1W9YXZ8"/>
<evidence type="ECO:0000256" key="1">
    <source>
        <dbReference type="SAM" id="MobiDB-lite"/>
    </source>
</evidence>
<dbReference type="NCBIfam" id="NF047431">
    <property type="entry name" value="hiber_recruit"/>
    <property type="match status" value="1"/>
</dbReference>
<dbReference type="SMART" id="SM00833">
    <property type="entry name" value="CobW_C"/>
    <property type="match status" value="1"/>
</dbReference>
<name>A0A1W9YXZ8_MYCBA</name>
<accession>A0A1W9YXZ8</accession>
<sequence>MRTPVLLVAGQGARTDVVDLLLKTSGTLAVGYATDGHVVIRNVTEMRGAKRIITQWPIELAGGCLTCTIRNDLLILLRRLHRREDVARIVVELMEWVDPEPICTAINEVSVAVGPGYIDGPASRDVVISAVITAVDTASWLSQALGDDDLDGSRTVAQVTVGQAAFADVLVLSEPETDTLAVLRRLAPRSRITVGCDHVETALAKLDPQARRGFSDDPHDSLLAGQPPLQPAGQVTLLEFNARRPFHPDRLHLAIDDLLDGVVRVRGRAWLASQPDTVVWIESAGGGLGVGDAGRWLAAMTDNERAYVDPERIALAGTGWDDRFGDRHIALTALLCGAAPETVTAALNRALLTDAEMADPDSWSALPDPFGDWHEDPCADLPEGVSVTDEHRTVKGEE</sequence>
<feature type="compositionally biased region" description="Basic and acidic residues" evidence="1">
    <location>
        <begin position="388"/>
        <end position="398"/>
    </location>
</feature>
<dbReference type="InterPro" id="IPR027417">
    <property type="entry name" value="P-loop_NTPase"/>
</dbReference>
<dbReference type="Pfam" id="PF02492">
    <property type="entry name" value="cobW"/>
    <property type="match status" value="1"/>
</dbReference>
<evidence type="ECO:0000313" key="3">
    <source>
        <dbReference type="EMBL" id="ORA04650.1"/>
    </source>
</evidence>
<dbReference type="EMBL" id="MVHJ01000009">
    <property type="protein sequence ID" value="ORA04650.1"/>
    <property type="molecule type" value="Genomic_DNA"/>
</dbReference>
<keyword evidence="4" id="KW-1185">Reference proteome</keyword>